<reference evidence="9" key="1">
    <citation type="submission" date="2019-04" db="EMBL/GenBank/DDBJ databases">
        <authorList>
            <person name="Alioto T."/>
            <person name="Alioto T."/>
        </authorList>
    </citation>
    <scope>NUCLEOTIDE SEQUENCE [LARGE SCALE GENOMIC DNA]</scope>
</reference>
<evidence type="ECO:0000259" key="7">
    <source>
        <dbReference type="PROSITE" id="PS50119"/>
    </source>
</evidence>
<keyword evidence="2 4" id="KW-0863">Zinc-finger</keyword>
<evidence type="ECO:0000256" key="2">
    <source>
        <dbReference type="ARBA" id="ARBA00022771"/>
    </source>
</evidence>
<dbReference type="InterPro" id="IPR050143">
    <property type="entry name" value="TRIM/RBCC"/>
</dbReference>
<evidence type="ECO:0000256" key="5">
    <source>
        <dbReference type="SAM" id="Coils"/>
    </source>
</evidence>
<dbReference type="InterPro" id="IPR006574">
    <property type="entry name" value="PRY"/>
</dbReference>
<proteinExistence type="predicted"/>
<dbReference type="PANTHER" id="PTHR24103">
    <property type="entry name" value="E3 UBIQUITIN-PROTEIN LIGASE TRIM"/>
    <property type="match status" value="1"/>
</dbReference>
<evidence type="ECO:0000256" key="1">
    <source>
        <dbReference type="ARBA" id="ARBA00022723"/>
    </source>
</evidence>
<dbReference type="CDD" id="cd15828">
    <property type="entry name" value="SPRY_PRY_TRIM60"/>
    <property type="match status" value="1"/>
</dbReference>
<dbReference type="SUPFAM" id="SSF57845">
    <property type="entry name" value="B-box zinc-binding domain"/>
    <property type="match status" value="1"/>
</dbReference>
<keyword evidence="5" id="KW-0175">Coiled coil</keyword>
<evidence type="ECO:0000313" key="10">
    <source>
        <dbReference type="Proteomes" id="UP000335636"/>
    </source>
</evidence>
<dbReference type="GO" id="GO:0008270">
    <property type="term" value="F:zinc ion binding"/>
    <property type="evidence" value="ECO:0007669"/>
    <property type="project" value="UniProtKB-KW"/>
</dbReference>
<dbReference type="InterPro" id="IPR003877">
    <property type="entry name" value="SPRY_dom"/>
</dbReference>
<evidence type="ECO:0000313" key="9">
    <source>
        <dbReference type="EMBL" id="VTJ81179.1"/>
    </source>
</evidence>
<dbReference type="InterPro" id="IPR013083">
    <property type="entry name" value="Znf_RING/FYVE/PHD"/>
</dbReference>
<dbReference type="Pfam" id="PF00622">
    <property type="entry name" value="SPRY"/>
    <property type="match status" value="1"/>
</dbReference>
<dbReference type="PROSITE" id="PS00518">
    <property type="entry name" value="ZF_RING_1"/>
    <property type="match status" value="1"/>
</dbReference>
<comment type="caution">
    <text evidence="9">The sequence shown here is derived from an EMBL/GenBank/DDBJ whole genome shotgun (WGS) entry which is preliminary data.</text>
</comment>
<evidence type="ECO:0000256" key="3">
    <source>
        <dbReference type="ARBA" id="ARBA00022833"/>
    </source>
</evidence>
<dbReference type="SMART" id="SM00449">
    <property type="entry name" value="SPRY"/>
    <property type="match status" value="1"/>
</dbReference>
<feature type="domain" description="RING-type" evidence="6">
    <location>
        <begin position="16"/>
        <end position="57"/>
    </location>
</feature>
<evidence type="ECO:0000256" key="4">
    <source>
        <dbReference type="PROSITE-ProRule" id="PRU00024"/>
    </source>
</evidence>
<dbReference type="SUPFAM" id="SSF57850">
    <property type="entry name" value="RING/U-box"/>
    <property type="match status" value="1"/>
</dbReference>
<dbReference type="FunFam" id="2.60.120.920:FF:000004">
    <property type="entry name" value="Butyrophilin subfamily 1 member A1"/>
    <property type="match status" value="1"/>
</dbReference>
<keyword evidence="3" id="KW-0862">Zinc</keyword>
<feature type="domain" description="B box-type" evidence="7">
    <location>
        <begin position="92"/>
        <end position="133"/>
    </location>
</feature>
<evidence type="ECO:0000259" key="6">
    <source>
        <dbReference type="PROSITE" id="PS50089"/>
    </source>
</evidence>
<dbReference type="Gene3D" id="3.30.160.60">
    <property type="entry name" value="Classic Zinc Finger"/>
    <property type="match status" value="1"/>
</dbReference>
<dbReference type="InterPro" id="IPR003879">
    <property type="entry name" value="Butyrophylin_SPRY"/>
</dbReference>
<organism evidence="9 10">
    <name type="scientific">Marmota monax</name>
    <name type="common">Woodchuck</name>
    <dbReference type="NCBI Taxonomy" id="9995"/>
    <lineage>
        <taxon>Eukaryota</taxon>
        <taxon>Metazoa</taxon>
        <taxon>Chordata</taxon>
        <taxon>Craniata</taxon>
        <taxon>Vertebrata</taxon>
        <taxon>Euteleostomi</taxon>
        <taxon>Mammalia</taxon>
        <taxon>Eutheria</taxon>
        <taxon>Euarchontoglires</taxon>
        <taxon>Glires</taxon>
        <taxon>Rodentia</taxon>
        <taxon>Sciuromorpha</taxon>
        <taxon>Sciuridae</taxon>
        <taxon>Xerinae</taxon>
        <taxon>Marmotini</taxon>
        <taxon>Marmota</taxon>
    </lineage>
</organism>
<feature type="domain" description="B30.2/SPRY" evidence="8">
    <location>
        <begin position="277"/>
        <end position="472"/>
    </location>
</feature>
<evidence type="ECO:0008006" key="11">
    <source>
        <dbReference type="Google" id="ProtNLM"/>
    </source>
</evidence>
<dbReference type="InterPro" id="IPR001841">
    <property type="entry name" value="Znf_RING"/>
</dbReference>
<dbReference type="Pfam" id="PF00643">
    <property type="entry name" value="zf-B_box"/>
    <property type="match status" value="1"/>
</dbReference>
<dbReference type="PROSITE" id="PS50089">
    <property type="entry name" value="ZF_RING_2"/>
    <property type="match status" value="1"/>
</dbReference>
<accession>A0A5E4CJG3</accession>
<dbReference type="Gene3D" id="2.60.120.920">
    <property type="match status" value="1"/>
</dbReference>
<dbReference type="InterPro" id="IPR001870">
    <property type="entry name" value="B30.2/SPRY"/>
</dbReference>
<protein>
    <recommendedName>
        <fullName evidence="11">Tripartite motif-containing protein 60</fullName>
    </recommendedName>
</protein>
<dbReference type="PROSITE" id="PS50188">
    <property type="entry name" value="B302_SPRY"/>
    <property type="match status" value="1"/>
</dbReference>
<dbReference type="SUPFAM" id="SSF49899">
    <property type="entry name" value="Concanavalin A-like lectins/glucanases"/>
    <property type="match status" value="1"/>
</dbReference>
<dbReference type="Pfam" id="PF13765">
    <property type="entry name" value="PRY"/>
    <property type="match status" value="1"/>
</dbReference>
<dbReference type="InterPro" id="IPR000315">
    <property type="entry name" value="Znf_B-box"/>
</dbReference>
<dbReference type="InterPro" id="IPR017907">
    <property type="entry name" value="Znf_RING_CS"/>
</dbReference>
<evidence type="ECO:0000259" key="8">
    <source>
        <dbReference type="PROSITE" id="PS50188"/>
    </source>
</evidence>
<dbReference type="PROSITE" id="PS50119">
    <property type="entry name" value="ZF_BBOX"/>
    <property type="match status" value="1"/>
</dbReference>
<keyword evidence="10" id="KW-1185">Reference proteome</keyword>
<dbReference type="InterPro" id="IPR013320">
    <property type="entry name" value="ConA-like_dom_sf"/>
</dbReference>
<feature type="coiled-coil region" evidence="5">
    <location>
        <begin position="166"/>
        <end position="218"/>
    </location>
</feature>
<dbReference type="Gene3D" id="3.30.40.10">
    <property type="entry name" value="Zinc/RING finger domain, C3HC4 (zinc finger)"/>
    <property type="match status" value="1"/>
</dbReference>
<dbReference type="Proteomes" id="UP000335636">
    <property type="component" value="Unassembled WGS sequence"/>
</dbReference>
<dbReference type="EMBL" id="CABDUW010001398">
    <property type="protein sequence ID" value="VTJ81179.1"/>
    <property type="molecule type" value="Genomic_DNA"/>
</dbReference>
<name>A0A5E4CJG3_MARMO</name>
<dbReference type="InterPro" id="IPR043136">
    <property type="entry name" value="B30.2/SPRY_sf"/>
</dbReference>
<dbReference type="SMART" id="SM00589">
    <property type="entry name" value="PRY"/>
    <property type="match status" value="1"/>
</dbReference>
<sequence>MEFTTVLADLHKEANCPICLKCLKNPVTIHCGHNFCLSCISVCWKDLKNSFPCPLCHFHCPERKFRQNYQLSNLTEIAKLLPLRRSKRKRQEGKFICEKHKQALTFFCQKDLEVLCPQCRFSIDHQHHTIWPVKKAALYHREKLECYIDPWKERVEQIEKTISMQSRKSLEVKKKVERRREELKSEFEQIALFLQNEHETALRQLQDEEMDISEKLQENLTQLSDHASSLKYLLKEIESKYVKSEVKLLENVKSIYHRYETSKCPETFSFKLKDYVYQLPPQYSGLSRIIKQFHVDIVLDPETAHRNLIISEDRKSVQYGSMKIRPDHSRRFYLCPAVLGSEGFHSGRQYWQVEVKDKSEWIVGVCKHTLYRRRKIQRKTVVVQDGLWGIGHCSQTNYVALGSEEISILPKVTPSKIGVFLDSEMGEVSFYNMDDRALLYTFDDDFIETLWPYFCTGTDSKPLKICTVTDSDW</sequence>
<keyword evidence="1" id="KW-0479">Metal-binding</keyword>
<dbReference type="AlphaFoldDB" id="A0A5E4CJG3"/>
<dbReference type="Pfam" id="PF15227">
    <property type="entry name" value="zf-C3HC4_4"/>
    <property type="match status" value="1"/>
</dbReference>
<dbReference type="PRINTS" id="PR01407">
    <property type="entry name" value="BUTYPHLNCDUF"/>
</dbReference>
<dbReference type="InterPro" id="IPR035786">
    <property type="entry name" value="SPRY/PRY_TRIM60"/>
</dbReference>
<gene>
    <name evidence="9" type="ORF">MONAX_5E020766</name>
</gene>
<dbReference type="SMART" id="SM00184">
    <property type="entry name" value="RING"/>
    <property type="match status" value="1"/>
</dbReference>